<dbReference type="GO" id="GO:0005730">
    <property type="term" value="C:nucleolus"/>
    <property type="evidence" value="ECO:0007669"/>
    <property type="project" value="TreeGrafter"/>
</dbReference>
<evidence type="ECO:0000313" key="4">
    <source>
        <dbReference type="EnsemblMetazoa" id="PPAI004778-PA"/>
    </source>
</evidence>
<feature type="region of interest" description="Disordered" evidence="2">
    <location>
        <begin position="191"/>
        <end position="217"/>
    </location>
</feature>
<accession>A0A1B0DAS3</accession>
<organism evidence="4 5">
    <name type="scientific">Phlebotomus papatasi</name>
    <name type="common">Sandfly</name>
    <dbReference type="NCBI Taxonomy" id="29031"/>
    <lineage>
        <taxon>Eukaryota</taxon>
        <taxon>Metazoa</taxon>
        <taxon>Ecdysozoa</taxon>
        <taxon>Arthropoda</taxon>
        <taxon>Hexapoda</taxon>
        <taxon>Insecta</taxon>
        <taxon>Pterygota</taxon>
        <taxon>Neoptera</taxon>
        <taxon>Endopterygota</taxon>
        <taxon>Diptera</taxon>
        <taxon>Nematocera</taxon>
        <taxon>Psychodoidea</taxon>
        <taxon>Psychodidae</taxon>
        <taxon>Phlebotomus</taxon>
        <taxon>Phlebotomus</taxon>
    </lineage>
</organism>
<sequence length="432" mass="49004">MDFAQSILQKYGWSEGQGLGKHNSGIAKPLKANLKFDTSGLGHDGSAEFKNHWWENAYNSAASNLDVKTDGDSVKMELKDGESIKISTSGYTKPNQNDDTKSSRYGNFVKCATLTSEGQEDRVEDENADAFPEYTPLPRPLTDEELFNACGGRTAHKGARHGLTLSGKLSRLAQQDNLLLQKMGEYSEWQRKVNKKKKRRPIAAPTPHGSPEAASDELQDLLYLNEYLESPAARRREGKVDRELSEATEKIDLSASLPKQNLLKMSTKSHEIQKKHKKDKKKRHGEVEESMSELLNEFRETLKSRMRMEKNEERRARKREKKAKRRREMDGEISGDYLESSNSTDTFAGDSSRGHKRLRVVTEDPLVDRGVFETSTGIQVELDDPTPEHRREKRCSTSSRKSSTRKNIRRITDRFARSLTTKEPSDDEGIDP</sequence>
<dbReference type="InterPro" id="IPR000467">
    <property type="entry name" value="G_patch_dom"/>
</dbReference>
<proteinExistence type="predicted"/>
<dbReference type="VEuPathDB" id="VectorBase:PPAPM1_002266"/>
<feature type="compositionally biased region" description="Basic residues" evidence="2">
    <location>
        <begin position="192"/>
        <end position="201"/>
    </location>
</feature>
<dbReference type="Proteomes" id="UP000092462">
    <property type="component" value="Unassembled WGS sequence"/>
</dbReference>
<evidence type="ECO:0000256" key="2">
    <source>
        <dbReference type="SAM" id="MobiDB-lite"/>
    </source>
</evidence>
<feature type="compositionally biased region" description="Basic residues" evidence="2">
    <location>
        <begin position="273"/>
        <end position="284"/>
    </location>
</feature>
<dbReference type="SMART" id="SM00443">
    <property type="entry name" value="G_patch"/>
    <property type="match status" value="1"/>
</dbReference>
<evidence type="ECO:0000313" key="5">
    <source>
        <dbReference type="Proteomes" id="UP000092462"/>
    </source>
</evidence>
<keyword evidence="5" id="KW-1185">Reference proteome</keyword>
<feature type="domain" description="G-patch" evidence="3">
    <location>
        <begin position="1"/>
        <end position="46"/>
    </location>
</feature>
<feature type="compositionally biased region" description="Polar residues" evidence="2">
    <location>
        <begin position="257"/>
        <end position="266"/>
    </location>
</feature>
<dbReference type="InterPro" id="IPR050656">
    <property type="entry name" value="PINX1"/>
</dbReference>
<reference evidence="4" key="1">
    <citation type="submission" date="2022-08" db="UniProtKB">
        <authorList>
            <consortium name="EnsemblMetazoa"/>
        </authorList>
    </citation>
    <scope>IDENTIFICATION</scope>
    <source>
        <strain evidence="4">Israel</strain>
    </source>
</reference>
<dbReference type="VEuPathDB" id="VectorBase:PPAI004778"/>
<feature type="region of interest" description="Disordered" evidence="2">
    <location>
        <begin position="116"/>
        <end position="138"/>
    </location>
</feature>
<name>A0A1B0DAS3_PHLPP</name>
<evidence type="ECO:0000259" key="3">
    <source>
        <dbReference type="PROSITE" id="PS50174"/>
    </source>
</evidence>
<dbReference type="PROSITE" id="PS50174">
    <property type="entry name" value="G_PATCH"/>
    <property type="match status" value="1"/>
</dbReference>
<dbReference type="EMBL" id="AJVK01029278">
    <property type="status" value="NOT_ANNOTATED_CDS"/>
    <property type="molecule type" value="Genomic_DNA"/>
</dbReference>
<feature type="compositionally biased region" description="Basic and acidic residues" evidence="2">
    <location>
        <begin position="232"/>
        <end position="252"/>
    </location>
</feature>
<protein>
    <recommendedName>
        <fullName evidence="1">G patch domain-containing protein 4</fullName>
    </recommendedName>
</protein>
<evidence type="ECO:0000256" key="1">
    <source>
        <dbReference type="ARBA" id="ARBA00040365"/>
    </source>
</evidence>
<dbReference type="PANTHER" id="PTHR23149:SF9">
    <property type="entry name" value="G PATCH DOMAIN-CONTAINING PROTEIN 4"/>
    <property type="match status" value="1"/>
</dbReference>
<feature type="compositionally biased region" description="Basic residues" evidence="2">
    <location>
        <begin position="316"/>
        <end position="326"/>
    </location>
</feature>
<dbReference type="AlphaFoldDB" id="A0A1B0DAS3"/>
<feature type="region of interest" description="Disordered" evidence="2">
    <location>
        <begin position="232"/>
        <end position="432"/>
    </location>
</feature>
<dbReference type="PANTHER" id="PTHR23149">
    <property type="entry name" value="G PATCH DOMAIN CONTAINING PROTEIN"/>
    <property type="match status" value="1"/>
</dbReference>
<dbReference type="EMBL" id="AJVK01029277">
    <property type="status" value="NOT_ANNOTATED_CDS"/>
    <property type="molecule type" value="Genomic_DNA"/>
</dbReference>
<dbReference type="EnsemblMetazoa" id="PPAI004778-RA">
    <property type="protein sequence ID" value="PPAI004778-PA"/>
    <property type="gene ID" value="PPAI004778"/>
</dbReference>
<feature type="compositionally biased region" description="Basic and acidic residues" evidence="2">
    <location>
        <begin position="360"/>
        <end position="371"/>
    </location>
</feature>
<dbReference type="GO" id="GO:0003676">
    <property type="term" value="F:nucleic acid binding"/>
    <property type="evidence" value="ECO:0007669"/>
    <property type="project" value="InterPro"/>
</dbReference>
<feature type="compositionally biased region" description="Basic and acidic residues" evidence="2">
    <location>
        <begin position="296"/>
        <end position="315"/>
    </location>
</feature>
<dbReference type="Pfam" id="PF01585">
    <property type="entry name" value="G-patch"/>
    <property type="match status" value="1"/>
</dbReference>